<dbReference type="Pfam" id="PF09148">
    <property type="entry name" value="DUF1934"/>
    <property type="match status" value="1"/>
</dbReference>
<reference evidence="2" key="1">
    <citation type="submission" date="2016-09" db="EMBL/GenBank/DDBJ databases">
        <authorList>
            <person name="Varghese N."/>
            <person name="Submissions S."/>
        </authorList>
    </citation>
    <scope>NUCLEOTIDE SEQUENCE [LARGE SCALE GENOMIC DNA]</scope>
    <source>
        <strain evidence="2">S5</strain>
    </source>
</reference>
<keyword evidence="2" id="KW-1185">Reference proteome</keyword>
<dbReference type="SUPFAM" id="SSF50814">
    <property type="entry name" value="Lipocalins"/>
    <property type="match status" value="1"/>
</dbReference>
<dbReference type="OrthoDB" id="2352933at2"/>
<dbReference type="EMBL" id="FMYI01000001">
    <property type="protein sequence ID" value="SDB81620.1"/>
    <property type="molecule type" value="Genomic_DNA"/>
</dbReference>
<dbReference type="InterPro" id="IPR015231">
    <property type="entry name" value="DUF1934"/>
</dbReference>
<dbReference type="Gene3D" id="2.40.128.20">
    <property type="match status" value="1"/>
</dbReference>
<sequence length="144" mass="16811">MQQNKWPVSIMLETRIDDGEDQEVIKVEASGDWIASSERTVLFFNEESDDGVVKTMITVKDDQVTIKRSGSVKMTQHFDMKKNTENVYRHAYGTMHVETKTDKIHFEPLDEKGRGYLQLDYDATINQEQTRTHQLRLQIEEESK</sequence>
<gene>
    <name evidence="1" type="ORF">SAMN05421734_101116</name>
</gene>
<dbReference type="Proteomes" id="UP000242949">
    <property type="component" value="Unassembled WGS sequence"/>
</dbReference>
<dbReference type="AlphaFoldDB" id="A0A1G6GI45"/>
<dbReference type="InterPro" id="IPR012674">
    <property type="entry name" value="Calycin"/>
</dbReference>
<dbReference type="RefSeq" id="WP_090791751.1">
    <property type="nucleotide sequence ID" value="NZ_FMYI01000001.1"/>
</dbReference>
<proteinExistence type="predicted"/>
<dbReference type="STRING" id="1612202.SAMN05421734_101116"/>
<protein>
    <submittedName>
        <fullName evidence="1">Uncharacterized beta-barrel protein YwiB, DUF1934 family</fullName>
    </submittedName>
</protein>
<organism evidence="1 2">
    <name type="scientific">Pelagirhabdus alkalitolerans</name>
    <dbReference type="NCBI Taxonomy" id="1612202"/>
    <lineage>
        <taxon>Bacteria</taxon>
        <taxon>Bacillati</taxon>
        <taxon>Bacillota</taxon>
        <taxon>Bacilli</taxon>
        <taxon>Bacillales</taxon>
        <taxon>Bacillaceae</taxon>
        <taxon>Pelagirhabdus</taxon>
    </lineage>
</organism>
<evidence type="ECO:0000313" key="2">
    <source>
        <dbReference type="Proteomes" id="UP000242949"/>
    </source>
</evidence>
<evidence type="ECO:0000313" key="1">
    <source>
        <dbReference type="EMBL" id="SDB81620.1"/>
    </source>
</evidence>
<accession>A0A1G6GI45</accession>
<name>A0A1G6GI45_9BACI</name>